<keyword evidence="2" id="KW-1185">Reference proteome</keyword>
<dbReference type="Proteomes" id="UP000476411">
    <property type="component" value="Chromosome"/>
</dbReference>
<accession>A0A6B9ZKF0</accession>
<evidence type="ECO:0000313" key="1">
    <source>
        <dbReference type="EMBL" id="QHS62862.1"/>
    </source>
</evidence>
<dbReference type="KEGG" id="chih:GWR21_25745"/>
<name>A0A6B9ZKF0_9BACT</name>
<protein>
    <submittedName>
        <fullName evidence="1">Uncharacterized protein</fullName>
    </submittedName>
</protein>
<organism evidence="1 2">
    <name type="scientific">Chitinophaga agri</name>
    <dbReference type="NCBI Taxonomy" id="2703787"/>
    <lineage>
        <taxon>Bacteria</taxon>
        <taxon>Pseudomonadati</taxon>
        <taxon>Bacteroidota</taxon>
        <taxon>Chitinophagia</taxon>
        <taxon>Chitinophagales</taxon>
        <taxon>Chitinophagaceae</taxon>
        <taxon>Chitinophaga</taxon>
    </lineage>
</organism>
<gene>
    <name evidence="1" type="ORF">GWR21_25745</name>
</gene>
<sequence>MNQEKKSLNMNPKDFLGAKVISPLEQEKLVGGLAAAEKEKEKEKEKVKQAA</sequence>
<evidence type="ECO:0000313" key="2">
    <source>
        <dbReference type="Proteomes" id="UP000476411"/>
    </source>
</evidence>
<dbReference type="AlphaFoldDB" id="A0A6B9ZKF0"/>
<reference evidence="1 2" key="1">
    <citation type="submission" date="2020-01" db="EMBL/GenBank/DDBJ databases">
        <title>Complete genome sequence of Chitinophaga sp. H33E-04 isolated from quinoa roots.</title>
        <authorList>
            <person name="Weon H.-Y."/>
            <person name="Lee S.A."/>
        </authorList>
    </citation>
    <scope>NUCLEOTIDE SEQUENCE [LARGE SCALE GENOMIC DNA]</scope>
    <source>
        <strain evidence="1 2">H33E-04</strain>
    </source>
</reference>
<dbReference type="RefSeq" id="WP_162334586.1">
    <property type="nucleotide sequence ID" value="NZ_CP048113.1"/>
</dbReference>
<proteinExistence type="predicted"/>
<dbReference type="EMBL" id="CP048113">
    <property type="protein sequence ID" value="QHS62862.1"/>
    <property type="molecule type" value="Genomic_DNA"/>
</dbReference>